<evidence type="ECO:0008006" key="4">
    <source>
        <dbReference type="Google" id="ProtNLM"/>
    </source>
</evidence>
<evidence type="ECO:0000256" key="1">
    <source>
        <dbReference type="SAM" id="MobiDB-lite"/>
    </source>
</evidence>
<evidence type="ECO:0000313" key="3">
    <source>
        <dbReference type="Proteomes" id="UP000183809"/>
    </source>
</evidence>
<keyword evidence="3" id="KW-1185">Reference proteome</keyword>
<dbReference type="RefSeq" id="XP_020128184.1">
    <property type="nucleotide sequence ID" value="XM_020276026.1"/>
</dbReference>
<evidence type="ECO:0000313" key="2">
    <source>
        <dbReference type="EMBL" id="OJD31924.1"/>
    </source>
</evidence>
<feature type="region of interest" description="Disordered" evidence="1">
    <location>
        <begin position="1"/>
        <end position="51"/>
    </location>
</feature>
<organism evidence="2 3">
    <name type="scientific">Diplodia corticola</name>
    <dbReference type="NCBI Taxonomy" id="236234"/>
    <lineage>
        <taxon>Eukaryota</taxon>
        <taxon>Fungi</taxon>
        <taxon>Dikarya</taxon>
        <taxon>Ascomycota</taxon>
        <taxon>Pezizomycotina</taxon>
        <taxon>Dothideomycetes</taxon>
        <taxon>Dothideomycetes incertae sedis</taxon>
        <taxon>Botryosphaeriales</taxon>
        <taxon>Botryosphaeriaceae</taxon>
        <taxon>Diplodia</taxon>
    </lineage>
</organism>
<dbReference type="InterPro" id="IPR050977">
    <property type="entry name" value="Fungal_Meroterpenoid_Isomerase"/>
</dbReference>
<dbReference type="OrthoDB" id="3758478at2759"/>
<dbReference type="SUPFAM" id="SSF54427">
    <property type="entry name" value="NTF2-like"/>
    <property type="match status" value="1"/>
</dbReference>
<dbReference type="GeneID" id="31016287"/>
<sequence length="185" mass="20307">MALPSGGGYSSKSRSPWSLKYDSSSGGSGGGSSSSSSSSSSHRHHDGPMSKQRAAALEIVAAFNRNNIDTQTIASFRAPNFRREVLPSSLNQEPQDADGFQRTLNMYRAVFRHYALDLLEVVDDVPGRKVCLWLTSRADTVGGKYACDMIWTLTFDETGKKVVLWREFLDASARTMDHLPENIGV</sequence>
<dbReference type="AlphaFoldDB" id="A0A1J9RVQ2"/>
<dbReference type="PANTHER" id="PTHR39598">
    <property type="entry name" value="AUSTINOL SYNTHESIS PROTEIN F-RELATED"/>
    <property type="match status" value="1"/>
</dbReference>
<accession>A0A1J9RVQ2</accession>
<dbReference type="InterPro" id="IPR032710">
    <property type="entry name" value="NTF2-like_dom_sf"/>
</dbReference>
<dbReference type="STRING" id="236234.A0A1J9RVQ2"/>
<dbReference type="EMBL" id="MNUE01000043">
    <property type="protein sequence ID" value="OJD31924.1"/>
    <property type="molecule type" value="Genomic_DNA"/>
</dbReference>
<protein>
    <recommendedName>
        <fullName evidence="4">SnoaL-like domain-containing protein</fullName>
    </recommendedName>
</protein>
<dbReference type="PANTHER" id="PTHR39598:SF1">
    <property type="entry name" value="AUSTINOID BIOSYNTHESIS CLUSTERS PROTEIN F-RELATED"/>
    <property type="match status" value="1"/>
</dbReference>
<proteinExistence type="predicted"/>
<reference evidence="2 3" key="1">
    <citation type="submission" date="2016-10" db="EMBL/GenBank/DDBJ databases">
        <title>Proteomics and genomics reveal pathogen-plant mechanisms compatible with a hemibiotrophic lifestyle of Diplodia corticola.</title>
        <authorList>
            <person name="Fernandes I."/>
            <person name="De Jonge R."/>
            <person name="Van De Peer Y."/>
            <person name="Devreese B."/>
            <person name="Alves A."/>
            <person name="Esteves A.C."/>
        </authorList>
    </citation>
    <scope>NUCLEOTIDE SEQUENCE [LARGE SCALE GENOMIC DNA]</scope>
    <source>
        <strain evidence="2 3">CBS 112549</strain>
    </source>
</reference>
<dbReference type="Gene3D" id="3.10.450.50">
    <property type="match status" value="1"/>
</dbReference>
<name>A0A1J9RVQ2_9PEZI</name>
<comment type="caution">
    <text evidence="2">The sequence shown here is derived from an EMBL/GenBank/DDBJ whole genome shotgun (WGS) entry which is preliminary data.</text>
</comment>
<dbReference type="Proteomes" id="UP000183809">
    <property type="component" value="Unassembled WGS sequence"/>
</dbReference>
<gene>
    <name evidence="2" type="ORF">BKCO1_4300068</name>
</gene>